<comment type="subcellular location">
    <subcellularLocation>
        <location evidence="1 7">Cell outer membrane</location>
        <topology evidence="1 7">Multi-pass membrane protein</topology>
    </subcellularLocation>
</comment>
<keyword evidence="5 7" id="KW-0472">Membrane</keyword>
<evidence type="ECO:0000256" key="2">
    <source>
        <dbReference type="ARBA" id="ARBA00022448"/>
    </source>
</evidence>
<dbReference type="Pfam" id="PF13715">
    <property type="entry name" value="CarbopepD_reg_2"/>
    <property type="match status" value="1"/>
</dbReference>
<keyword evidence="4 7" id="KW-0812">Transmembrane</keyword>
<reference evidence="10" key="1">
    <citation type="journal article" date="2019" name="Int. J. Syst. Evol. Microbiol.">
        <title>The Global Catalogue of Microorganisms (GCM) 10K type strain sequencing project: providing services to taxonomists for standard genome sequencing and annotation.</title>
        <authorList>
            <consortium name="The Broad Institute Genomics Platform"/>
            <consortium name="The Broad Institute Genome Sequencing Center for Infectious Disease"/>
            <person name="Wu L."/>
            <person name="Ma J."/>
        </authorList>
    </citation>
    <scope>NUCLEOTIDE SEQUENCE [LARGE SCALE GENOMIC DNA]</scope>
    <source>
        <strain evidence="10">KCTC 52490</strain>
    </source>
</reference>
<dbReference type="NCBIfam" id="TIGR04056">
    <property type="entry name" value="OMP_RagA_SusC"/>
    <property type="match status" value="1"/>
</dbReference>
<dbReference type="RefSeq" id="WP_381500795.1">
    <property type="nucleotide sequence ID" value="NZ_JBHUOM010000002.1"/>
</dbReference>
<feature type="domain" description="TonB-dependent receptor plug" evidence="8">
    <location>
        <begin position="101"/>
        <end position="208"/>
    </location>
</feature>
<dbReference type="Pfam" id="PF07715">
    <property type="entry name" value="Plug"/>
    <property type="match status" value="1"/>
</dbReference>
<evidence type="ECO:0000313" key="9">
    <source>
        <dbReference type="EMBL" id="MFD2933682.1"/>
    </source>
</evidence>
<keyword evidence="3 7" id="KW-1134">Transmembrane beta strand</keyword>
<keyword evidence="10" id="KW-1185">Reference proteome</keyword>
<comment type="caution">
    <text evidence="9">The sequence shown here is derived from an EMBL/GenBank/DDBJ whole genome shotgun (WGS) entry which is preliminary data.</text>
</comment>
<dbReference type="InterPro" id="IPR023996">
    <property type="entry name" value="TonB-dep_OMP_SusC/RagA"/>
</dbReference>
<accession>A0ABW6AGY0</accession>
<evidence type="ECO:0000256" key="1">
    <source>
        <dbReference type="ARBA" id="ARBA00004571"/>
    </source>
</evidence>
<dbReference type="SUPFAM" id="SSF49464">
    <property type="entry name" value="Carboxypeptidase regulatory domain-like"/>
    <property type="match status" value="1"/>
</dbReference>
<keyword evidence="2 7" id="KW-0813">Transport</keyword>
<dbReference type="InterPro" id="IPR037066">
    <property type="entry name" value="Plug_dom_sf"/>
</dbReference>
<dbReference type="SUPFAM" id="SSF56935">
    <property type="entry name" value="Porins"/>
    <property type="match status" value="1"/>
</dbReference>
<evidence type="ECO:0000313" key="10">
    <source>
        <dbReference type="Proteomes" id="UP001597512"/>
    </source>
</evidence>
<sequence length="1020" mass="111417">MHSDETLADVTITGKVSDEKGEGLPGVSVIVKGSTQGTTTDGTGSFKIVAPNTDATLVFSFVGYGRKEVVIGTQTSISVTLAPDDQTLNEVVVVGYGSQLKKEITGAVQTVSAQEIKDLPVSQIGQKLQGRLAGVQINQTTGKPGQGISIRIRGQQSVSAGSDPLYVIDGFPITGSIGQMNPDEIDDITVLKDAASTSLYGSRAANGVVLITTKKGKPGQTNISFNTYAGAQQVPMRGRVKMLNAVEFAQFKKEYYQDQGQAVPVEFQDPSQYAGKNNDWYNALIRVAPVQSYNLSISSNTEKSNTSLVAGVFNQQGVVINNEYKRYSLRLNSNYNLSNKVSIGFNVAPSYVFDNTPKTDGDRGTGILFNALHTWPVMPIYDANGELTKFNNFPGSTGNIFAYPNWVRAANELKNETRNTNLLANAYVQYRPVAGLTLRSTINVEYLNSKYFFFNPSTATNFINVPIPTTAVSIRQSTENISWLNENLATYSKTINSDHNFELLAGFTQQRFHQDFTQIQANTYADDRLPTIQGALNIDRSGSPDNNTRSGVQEWSLLSYLSRLTYNYKGKYLFTAAVRSDGSSRFGSANQYGTFPSASVGWVLSDENFLKPITQVSFAKVRASYGLIGNNNIGNYSQYALVNNTTNAVFGSNVATGAALTSLSNKNLGWERTKQFDIGLDLGLFNDRIQFVYDFYTKRTSNLLYAVQIPQESGFTNFTDNIGEIKFWGHEFSITSKNTTGKLQWTTNANISFNRNIVVSLAPGIDRVYGDDHITQVGQPFGMFYGMVKQGYYQNADDLKNSPSIPGRSAVGTIKFKDVNGDGVITYGGDKDDRAIIGSPFPKFTYGLVNSFRFGKFDASITGSGSYGNQLWVRHLYSTANLDGVFNMVEGVKDRFRVSSDGTVITPGKGMFGVTNGGGNYTGVERDWNSSQFVANASYFTIKNITIGYTIPPVNKLFKSARLYASVQQVYVFTKYWGGPNPETSANGAGTGPGDNLSQGVDLSNYPVPRTYTLGVNLNF</sequence>
<comment type="similarity">
    <text evidence="7">Belongs to the TonB-dependent receptor family.</text>
</comment>
<dbReference type="InterPro" id="IPR008969">
    <property type="entry name" value="CarboxyPept-like_regulatory"/>
</dbReference>
<keyword evidence="6 7" id="KW-0998">Cell outer membrane</keyword>
<dbReference type="EMBL" id="JBHUOM010000002">
    <property type="protein sequence ID" value="MFD2933682.1"/>
    <property type="molecule type" value="Genomic_DNA"/>
</dbReference>
<dbReference type="Gene3D" id="2.170.130.10">
    <property type="entry name" value="TonB-dependent receptor, plug domain"/>
    <property type="match status" value="1"/>
</dbReference>
<dbReference type="NCBIfam" id="TIGR04057">
    <property type="entry name" value="SusC_RagA_signa"/>
    <property type="match status" value="1"/>
</dbReference>
<dbReference type="InterPro" id="IPR039426">
    <property type="entry name" value="TonB-dep_rcpt-like"/>
</dbReference>
<name>A0ABW6AGY0_9BACT</name>
<evidence type="ECO:0000256" key="5">
    <source>
        <dbReference type="ARBA" id="ARBA00023136"/>
    </source>
</evidence>
<evidence type="ECO:0000256" key="3">
    <source>
        <dbReference type="ARBA" id="ARBA00022452"/>
    </source>
</evidence>
<dbReference type="Gene3D" id="2.40.170.20">
    <property type="entry name" value="TonB-dependent receptor, beta-barrel domain"/>
    <property type="match status" value="1"/>
</dbReference>
<evidence type="ECO:0000256" key="7">
    <source>
        <dbReference type="PROSITE-ProRule" id="PRU01360"/>
    </source>
</evidence>
<evidence type="ECO:0000256" key="4">
    <source>
        <dbReference type="ARBA" id="ARBA00022692"/>
    </source>
</evidence>
<dbReference type="Proteomes" id="UP001597512">
    <property type="component" value="Unassembled WGS sequence"/>
</dbReference>
<dbReference type="InterPro" id="IPR023997">
    <property type="entry name" value="TonB-dep_OMP_SusC/RagA_CS"/>
</dbReference>
<dbReference type="Gene3D" id="2.60.40.1120">
    <property type="entry name" value="Carboxypeptidase-like, regulatory domain"/>
    <property type="match status" value="1"/>
</dbReference>
<dbReference type="InterPro" id="IPR012910">
    <property type="entry name" value="Plug_dom"/>
</dbReference>
<protein>
    <submittedName>
        <fullName evidence="9">SusC/RagA family TonB-linked outer membrane protein</fullName>
    </submittedName>
</protein>
<dbReference type="PROSITE" id="PS52016">
    <property type="entry name" value="TONB_DEPENDENT_REC_3"/>
    <property type="match status" value="1"/>
</dbReference>
<evidence type="ECO:0000259" key="8">
    <source>
        <dbReference type="Pfam" id="PF07715"/>
    </source>
</evidence>
<gene>
    <name evidence="9" type="ORF">ACFS25_07800</name>
</gene>
<proteinExistence type="inferred from homology"/>
<evidence type="ECO:0000256" key="6">
    <source>
        <dbReference type="ARBA" id="ARBA00023237"/>
    </source>
</evidence>
<dbReference type="InterPro" id="IPR036942">
    <property type="entry name" value="Beta-barrel_TonB_sf"/>
</dbReference>
<organism evidence="9 10">
    <name type="scientific">Spirosoma flavum</name>
    <dbReference type="NCBI Taxonomy" id="2048557"/>
    <lineage>
        <taxon>Bacteria</taxon>
        <taxon>Pseudomonadati</taxon>
        <taxon>Bacteroidota</taxon>
        <taxon>Cytophagia</taxon>
        <taxon>Cytophagales</taxon>
        <taxon>Cytophagaceae</taxon>
        <taxon>Spirosoma</taxon>
    </lineage>
</organism>